<dbReference type="OrthoDB" id="7356080at2"/>
<comment type="caution">
    <text evidence="4">The sequence shown here is derived from an EMBL/GenBank/DDBJ whole genome shotgun (WGS) entry which is preliminary data.</text>
</comment>
<dbReference type="CDD" id="cd04301">
    <property type="entry name" value="NAT_SF"/>
    <property type="match status" value="1"/>
</dbReference>
<sequence>MFTIKKATSTDAQAIVDVRQAAILQGCANHYDNTTLKRWAKVEPSEAFCRDVERIFYLIEAQGKPIATGAVDTQRGTLDAIFVHPEYWGEGHAKRMLNHLESIALQQGCQTLSLDSTLNAAGFYRAHGFEGNEISSYHSPRGLILDCIPMSKSLK</sequence>
<organism evidence="4 5">
    <name type="scientific">Ferrimonas aestuarii</name>
    <dbReference type="NCBI Taxonomy" id="2569539"/>
    <lineage>
        <taxon>Bacteria</taxon>
        <taxon>Pseudomonadati</taxon>
        <taxon>Pseudomonadota</taxon>
        <taxon>Gammaproteobacteria</taxon>
        <taxon>Alteromonadales</taxon>
        <taxon>Ferrimonadaceae</taxon>
        <taxon>Ferrimonas</taxon>
    </lineage>
</organism>
<keyword evidence="2" id="KW-0012">Acyltransferase</keyword>
<dbReference type="PANTHER" id="PTHR43877:SF2">
    <property type="entry name" value="AMINOALKYLPHOSPHONATE N-ACETYLTRANSFERASE-RELATED"/>
    <property type="match status" value="1"/>
</dbReference>
<reference evidence="4 5" key="1">
    <citation type="submission" date="2019-04" db="EMBL/GenBank/DDBJ databases">
        <authorList>
            <person name="Hwang J.C."/>
        </authorList>
    </citation>
    <scope>NUCLEOTIDE SEQUENCE [LARGE SCALE GENOMIC DNA]</scope>
    <source>
        <strain evidence="4 5">IMCC35002</strain>
    </source>
</reference>
<dbReference type="RefSeq" id="WP_136863826.1">
    <property type="nucleotide sequence ID" value="NZ_SWCJ01000009.1"/>
</dbReference>
<keyword evidence="5" id="KW-1185">Reference proteome</keyword>
<gene>
    <name evidence="4" type="ORF">FCL42_12865</name>
</gene>
<dbReference type="PROSITE" id="PS51186">
    <property type="entry name" value="GNAT"/>
    <property type="match status" value="1"/>
</dbReference>
<dbReference type="InterPro" id="IPR000182">
    <property type="entry name" value="GNAT_dom"/>
</dbReference>
<name>A0A4U1BMX2_9GAMM</name>
<proteinExistence type="predicted"/>
<dbReference type="GO" id="GO:0016747">
    <property type="term" value="F:acyltransferase activity, transferring groups other than amino-acyl groups"/>
    <property type="evidence" value="ECO:0007669"/>
    <property type="project" value="InterPro"/>
</dbReference>
<protein>
    <submittedName>
        <fullName evidence="4">GNAT family N-acetyltransferase</fullName>
    </submittedName>
</protein>
<evidence type="ECO:0000259" key="3">
    <source>
        <dbReference type="PROSITE" id="PS51186"/>
    </source>
</evidence>
<dbReference type="PANTHER" id="PTHR43877">
    <property type="entry name" value="AMINOALKYLPHOSPHONATE N-ACETYLTRANSFERASE-RELATED-RELATED"/>
    <property type="match status" value="1"/>
</dbReference>
<dbReference type="SUPFAM" id="SSF55729">
    <property type="entry name" value="Acyl-CoA N-acyltransferases (Nat)"/>
    <property type="match status" value="1"/>
</dbReference>
<dbReference type="Pfam" id="PF00583">
    <property type="entry name" value="Acetyltransf_1"/>
    <property type="match status" value="1"/>
</dbReference>
<dbReference type="EMBL" id="SWCJ01000009">
    <property type="protein sequence ID" value="TKB54277.1"/>
    <property type="molecule type" value="Genomic_DNA"/>
</dbReference>
<dbReference type="InterPro" id="IPR050832">
    <property type="entry name" value="Bact_Acetyltransf"/>
</dbReference>
<evidence type="ECO:0000256" key="1">
    <source>
        <dbReference type="ARBA" id="ARBA00022679"/>
    </source>
</evidence>
<evidence type="ECO:0000313" key="5">
    <source>
        <dbReference type="Proteomes" id="UP000305675"/>
    </source>
</evidence>
<evidence type="ECO:0000313" key="4">
    <source>
        <dbReference type="EMBL" id="TKB54277.1"/>
    </source>
</evidence>
<accession>A0A4U1BMX2</accession>
<feature type="domain" description="N-acetyltransferase" evidence="3">
    <location>
        <begin position="2"/>
        <end position="155"/>
    </location>
</feature>
<dbReference type="InterPro" id="IPR016181">
    <property type="entry name" value="Acyl_CoA_acyltransferase"/>
</dbReference>
<evidence type="ECO:0000256" key="2">
    <source>
        <dbReference type="ARBA" id="ARBA00023315"/>
    </source>
</evidence>
<keyword evidence="1 4" id="KW-0808">Transferase</keyword>
<dbReference type="Gene3D" id="3.40.630.30">
    <property type="match status" value="1"/>
</dbReference>
<dbReference type="AlphaFoldDB" id="A0A4U1BMX2"/>
<dbReference type="Proteomes" id="UP000305675">
    <property type="component" value="Unassembled WGS sequence"/>
</dbReference>